<dbReference type="EMBL" id="JADGMS010000017">
    <property type="protein sequence ID" value="KAF9663981.1"/>
    <property type="molecule type" value="Genomic_DNA"/>
</dbReference>
<gene>
    <name evidence="1" type="ORF">SADUNF_Sadunf17G0108500</name>
</gene>
<dbReference type="AlphaFoldDB" id="A0A835MK84"/>
<dbReference type="Proteomes" id="UP000657918">
    <property type="component" value="Unassembled WGS sequence"/>
</dbReference>
<name>A0A835MK84_9ROSI</name>
<sequence length="86" mass="9619">MTYKMQVPYELKKEQARLFHQLPSGLNVGVIEQEGLGDNDAAASPVAGSLQEAAFQDMRSDPKWSYLVFNLPGIKGRKLKMLESLH</sequence>
<organism evidence="1 2">
    <name type="scientific">Salix dunnii</name>
    <dbReference type="NCBI Taxonomy" id="1413687"/>
    <lineage>
        <taxon>Eukaryota</taxon>
        <taxon>Viridiplantae</taxon>
        <taxon>Streptophyta</taxon>
        <taxon>Embryophyta</taxon>
        <taxon>Tracheophyta</taxon>
        <taxon>Spermatophyta</taxon>
        <taxon>Magnoliopsida</taxon>
        <taxon>eudicotyledons</taxon>
        <taxon>Gunneridae</taxon>
        <taxon>Pentapetalae</taxon>
        <taxon>rosids</taxon>
        <taxon>fabids</taxon>
        <taxon>Malpighiales</taxon>
        <taxon>Salicaceae</taxon>
        <taxon>Saliceae</taxon>
        <taxon>Salix</taxon>
    </lineage>
</organism>
<reference evidence="1 2" key="1">
    <citation type="submission" date="2020-10" db="EMBL/GenBank/DDBJ databases">
        <title>Plant Genome Project.</title>
        <authorList>
            <person name="Zhang R.-G."/>
        </authorList>
    </citation>
    <scope>NUCLEOTIDE SEQUENCE [LARGE SCALE GENOMIC DNA]</scope>
    <source>
        <strain evidence="1">FAFU-HL-1</strain>
        <tissue evidence="1">Leaf</tissue>
    </source>
</reference>
<evidence type="ECO:0000313" key="2">
    <source>
        <dbReference type="Proteomes" id="UP000657918"/>
    </source>
</evidence>
<comment type="caution">
    <text evidence="1">The sequence shown here is derived from an EMBL/GenBank/DDBJ whole genome shotgun (WGS) entry which is preliminary data.</text>
</comment>
<dbReference type="OrthoDB" id="1720568at2759"/>
<evidence type="ECO:0000313" key="1">
    <source>
        <dbReference type="EMBL" id="KAF9663981.1"/>
    </source>
</evidence>
<accession>A0A835MK84</accession>
<protein>
    <submittedName>
        <fullName evidence="1">Uncharacterized protein</fullName>
    </submittedName>
</protein>
<keyword evidence="2" id="KW-1185">Reference proteome</keyword>
<proteinExistence type="predicted"/>